<protein>
    <submittedName>
        <fullName evidence="1">(rape) hypothetical protein</fullName>
    </submittedName>
</protein>
<dbReference type="AlphaFoldDB" id="A0A817B588"/>
<gene>
    <name evidence="1" type="ORF">DARMORV10_A10P00240.1</name>
</gene>
<proteinExistence type="predicted"/>
<organism evidence="1">
    <name type="scientific">Brassica napus</name>
    <name type="common">Rape</name>
    <dbReference type="NCBI Taxonomy" id="3708"/>
    <lineage>
        <taxon>Eukaryota</taxon>
        <taxon>Viridiplantae</taxon>
        <taxon>Streptophyta</taxon>
        <taxon>Embryophyta</taxon>
        <taxon>Tracheophyta</taxon>
        <taxon>Spermatophyta</taxon>
        <taxon>Magnoliopsida</taxon>
        <taxon>eudicotyledons</taxon>
        <taxon>Gunneridae</taxon>
        <taxon>Pentapetalae</taxon>
        <taxon>rosids</taxon>
        <taxon>malvids</taxon>
        <taxon>Brassicales</taxon>
        <taxon>Brassicaceae</taxon>
        <taxon>Brassiceae</taxon>
        <taxon>Brassica</taxon>
    </lineage>
</organism>
<sequence length="118" mass="12680">MGNLMGCGGNRLEVDGEAVVEANSSSVQERIQYHKGVVDGLDVEIRKQATLETNAVDEIEKGKATLDKGGGGSQTPFARWGRLFLGEIGEKKEEDADLMNPPLYSITVCASHCPFVTP</sequence>
<reference evidence="1" key="1">
    <citation type="submission" date="2021-01" db="EMBL/GenBank/DDBJ databases">
        <authorList>
            <consortium name="Genoscope - CEA"/>
            <person name="William W."/>
        </authorList>
    </citation>
    <scope>NUCLEOTIDE SEQUENCE</scope>
</reference>
<dbReference type="EMBL" id="HG994364">
    <property type="protein sequence ID" value="CAF2306326.1"/>
    <property type="molecule type" value="Genomic_DNA"/>
</dbReference>
<evidence type="ECO:0000313" key="1">
    <source>
        <dbReference type="EMBL" id="CAF2306326.1"/>
    </source>
</evidence>
<accession>A0A817B588</accession>
<name>A0A817B588_BRANA</name>
<dbReference type="Proteomes" id="UP001295469">
    <property type="component" value="Chromosome A10"/>
</dbReference>